<dbReference type="InterPro" id="IPR007435">
    <property type="entry name" value="DUF484"/>
</dbReference>
<comment type="caution">
    <text evidence="1">The sequence shown here is derived from an EMBL/GenBank/DDBJ whole genome shotgun (WGS) entry which is preliminary data.</text>
</comment>
<proteinExistence type="predicted"/>
<dbReference type="Gene3D" id="3.30.450.40">
    <property type="match status" value="1"/>
</dbReference>
<dbReference type="InterPro" id="IPR029016">
    <property type="entry name" value="GAF-like_dom_sf"/>
</dbReference>
<dbReference type="OrthoDB" id="8525200at2"/>
<name>A0A2U1CPS0_9BURK</name>
<dbReference type="AlphaFoldDB" id="A0A2U1CPS0"/>
<reference evidence="1 2" key="1">
    <citation type="submission" date="2018-04" db="EMBL/GenBank/DDBJ databases">
        <title>Genomic Encyclopedia of Type Strains, Phase IV (KMG-IV): sequencing the most valuable type-strain genomes for metagenomic binning, comparative biology and taxonomic classification.</title>
        <authorList>
            <person name="Goeker M."/>
        </authorList>
    </citation>
    <scope>NUCLEOTIDE SEQUENCE [LARGE SCALE GENOMIC DNA]</scope>
    <source>
        <strain evidence="1 2">DSM 10065</strain>
    </source>
</reference>
<organism evidence="1 2">
    <name type="scientific">Pusillimonas noertemannii</name>
    <dbReference type="NCBI Taxonomy" id="305977"/>
    <lineage>
        <taxon>Bacteria</taxon>
        <taxon>Pseudomonadati</taxon>
        <taxon>Pseudomonadota</taxon>
        <taxon>Betaproteobacteria</taxon>
        <taxon>Burkholderiales</taxon>
        <taxon>Alcaligenaceae</taxon>
        <taxon>Pusillimonas</taxon>
    </lineage>
</organism>
<accession>A0A2U1CPS0</accession>
<dbReference type="STRING" id="1231391.GCA_000308195_02472"/>
<keyword evidence="2" id="KW-1185">Reference proteome</keyword>
<evidence type="ECO:0000313" key="2">
    <source>
        <dbReference type="Proteomes" id="UP000246145"/>
    </source>
</evidence>
<protein>
    <recommendedName>
        <fullName evidence="3">DUF484 family protein</fullName>
    </recommendedName>
</protein>
<evidence type="ECO:0008006" key="3">
    <source>
        <dbReference type="Google" id="ProtNLM"/>
    </source>
</evidence>
<dbReference type="Pfam" id="PF04340">
    <property type="entry name" value="DUF484"/>
    <property type="match status" value="1"/>
</dbReference>
<dbReference type="PANTHER" id="PTHR38765:SF1">
    <property type="entry name" value="DUF484 DOMAIN-CONTAINING PROTEIN"/>
    <property type="match status" value="1"/>
</dbReference>
<gene>
    <name evidence="1" type="ORF">C7440_0278</name>
</gene>
<dbReference type="EMBL" id="QEKO01000001">
    <property type="protein sequence ID" value="PVY67892.1"/>
    <property type="molecule type" value="Genomic_DNA"/>
</dbReference>
<dbReference type="Proteomes" id="UP000246145">
    <property type="component" value="Unassembled WGS sequence"/>
</dbReference>
<evidence type="ECO:0000313" key="1">
    <source>
        <dbReference type="EMBL" id="PVY67892.1"/>
    </source>
</evidence>
<sequence>MSTSLTADDVAQFLQANPEFFQQHADLFANMRVPHPHETRAISLGERQIMTLRAKTKDLEWKLSGLIHNAAGNEKISKTLMAWCCRMLSENDATQLPGHIVRSLGDLFDLQAIALRLWNLPALADSEFNQDVTDSIRQYAQELVTPYCGPMRGQEAAGWLGTPPASLAIVALRPADSSQPIGLLVLGSEDPERFTADMATDFLSTINDLASASLCRLRAPARTEPETA</sequence>
<dbReference type="RefSeq" id="WP_116517192.1">
    <property type="nucleotide sequence ID" value="NZ_JACCEX010000001.1"/>
</dbReference>
<dbReference type="PANTHER" id="PTHR38765">
    <property type="entry name" value="DUF484 DOMAIN-CONTAINING PROTEIN"/>
    <property type="match status" value="1"/>
</dbReference>